<evidence type="ECO:0000313" key="3">
    <source>
        <dbReference type="EMBL" id="NEU97862.1"/>
    </source>
</evidence>
<dbReference type="Proteomes" id="UP000468531">
    <property type="component" value="Unassembled WGS sequence"/>
</dbReference>
<reference evidence="3 4" key="1">
    <citation type="journal article" date="2020" name="Arch. Microbiol.">
        <title>Bradyrhizobium uaiense sp. nov., a new highly efficient cowpea symbiont.</title>
        <authorList>
            <person name="Cabral Michel D."/>
            <person name="Azarias Guimaraes A."/>
            <person name="Martins da Costa E."/>
            <person name="Soares de Carvalho T."/>
            <person name="Balsanelli E."/>
            <person name="Willems A."/>
            <person name="Maltempi de Souza E."/>
            <person name="de Souza Moreira F.M."/>
        </authorList>
    </citation>
    <scope>NUCLEOTIDE SEQUENCE [LARGE SCALE GENOMIC DNA]</scope>
    <source>
        <strain evidence="3 4">UFLA 03-164</strain>
    </source>
</reference>
<dbReference type="EMBL" id="VKHP01000071">
    <property type="protein sequence ID" value="NEU97862.1"/>
    <property type="molecule type" value="Genomic_DNA"/>
</dbReference>
<dbReference type="PANTHER" id="PTHR33840">
    <property type="match status" value="1"/>
</dbReference>
<feature type="transmembrane region" description="Helical" evidence="1">
    <location>
        <begin position="429"/>
        <end position="447"/>
    </location>
</feature>
<sequence length="756" mass="84481">MPSPKIIILSDGTGNAASSVWRTNVWRIFQSLDLQGNTQAAKYDDGVGTSKFVPLALLGGAFGYGLKRNILDAYKFICRNYDHQNDSQIYLFGFSRGAFTVRTLAALIVDQGLIVADTEAELHDGAVKAYRAYRAAGYHSIWRIEVIFRALRDYILVPVLDRLKGNKPYAEIIRKQVPSIEFIGIWDTVAAYGLPIDEMTRGISNWVWPLELPNRILSPKVKCARHALALDDERTTFHPVLWTEQEPGQPAPAVPTTIDGEHLVQVWFVGMHANVGGGYPDDAVAFVPLAWLVDEAVKQGLVFKSAPIADPDAIKAIRSSEDKDGRLYDSRAGLGSYYRYGPRKVADLCNDHHAGVSVPMPKIHESVFERIDSGANAYAPIGLPPNYVVVSRNGQITPLGPNTFETPVGAPARYAAQEKLWNFVWMRRIAYFATLAASLHLAAFWLFHNQHPQHEFSSRFRMISELVRFIESFLPASFHWWTDWYAGNPEWFAGGIIAVAALMAVGSSLSATVSDRMRIIWRDRAKPVPLSGIVHDAIYRFRTSAIYQWVLNVGKRHVVPFVLTAVMVWYGATLLSHFLFNAEDSMGAFCTGTAADKLVAVDKGIPQDAAADFDTSAICAPTGLKVRTGFKYEIAITMSEPWEDAGRAVTPIGYRTSTIEGDKRWRGYATIFLRRILFRPWFRLIARVGETGVDEYFLDPLPAPNTDPQVYKARFTADRSGEIFLYVNQAVIGLPWVYKSFYGDHKGKAKITVRLM</sequence>
<name>A0A6P1BJX7_9BRAD</name>
<keyword evidence="1" id="KW-0472">Membrane</keyword>
<keyword evidence="1" id="KW-0812">Transmembrane</keyword>
<evidence type="ECO:0000259" key="2">
    <source>
        <dbReference type="Pfam" id="PF09994"/>
    </source>
</evidence>
<keyword evidence="4" id="KW-1185">Reference proteome</keyword>
<accession>A0A6P1BJX7</accession>
<feature type="transmembrane region" description="Helical" evidence="1">
    <location>
        <begin position="491"/>
        <end position="514"/>
    </location>
</feature>
<organism evidence="3 4">
    <name type="scientific">Bradyrhizobium uaiense</name>
    <dbReference type="NCBI Taxonomy" id="2594946"/>
    <lineage>
        <taxon>Bacteria</taxon>
        <taxon>Pseudomonadati</taxon>
        <taxon>Pseudomonadota</taxon>
        <taxon>Alphaproteobacteria</taxon>
        <taxon>Hyphomicrobiales</taxon>
        <taxon>Nitrobacteraceae</taxon>
        <taxon>Bradyrhizobium</taxon>
    </lineage>
</organism>
<feature type="transmembrane region" description="Helical" evidence="1">
    <location>
        <begin position="558"/>
        <end position="580"/>
    </location>
</feature>
<gene>
    <name evidence="3" type="ORF">FNJ47_18975</name>
</gene>
<dbReference type="Pfam" id="PF09994">
    <property type="entry name" value="T6SS_Tle1-like_cat"/>
    <property type="match status" value="1"/>
</dbReference>
<comment type="caution">
    <text evidence="3">The sequence shown here is derived from an EMBL/GenBank/DDBJ whole genome shotgun (WGS) entry which is preliminary data.</text>
</comment>
<proteinExistence type="predicted"/>
<evidence type="ECO:0000313" key="4">
    <source>
        <dbReference type="Proteomes" id="UP000468531"/>
    </source>
</evidence>
<dbReference type="PANTHER" id="PTHR33840:SF1">
    <property type="entry name" value="TLE1 PHOSPHOLIPASE DOMAIN-CONTAINING PROTEIN"/>
    <property type="match status" value="1"/>
</dbReference>
<dbReference type="SUPFAM" id="SSF53474">
    <property type="entry name" value="alpha/beta-Hydrolases"/>
    <property type="match status" value="1"/>
</dbReference>
<dbReference type="InterPro" id="IPR029058">
    <property type="entry name" value="AB_hydrolase_fold"/>
</dbReference>
<dbReference type="RefSeq" id="WP_163155649.1">
    <property type="nucleotide sequence ID" value="NZ_VKHP01000071.1"/>
</dbReference>
<protein>
    <submittedName>
        <fullName evidence="3">DUF2235 domain-containing protein</fullName>
    </submittedName>
</protein>
<feature type="domain" description="T6SS Phospholipase effector Tle1-like catalytic" evidence="2">
    <location>
        <begin position="5"/>
        <end position="295"/>
    </location>
</feature>
<dbReference type="AlphaFoldDB" id="A0A6P1BJX7"/>
<dbReference type="InterPro" id="IPR018712">
    <property type="entry name" value="Tle1-like_cat"/>
</dbReference>
<keyword evidence="1" id="KW-1133">Transmembrane helix</keyword>
<evidence type="ECO:0000256" key="1">
    <source>
        <dbReference type="SAM" id="Phobius"/>
    </source>
</evidence>